<name>A0A099IBI2_CLOIN</name>
<evidence type="ECO:0000256" key="1">
    <source>
        <dbReference type="ARBA" id="ARBA00010928"/>
    </source>
</evidence>
<dbReference type="InterPro" id="IPR050984">
    <property type="entry name" value="Gfo/Idh/MocA_domain"/>
</dbReference>
<dbReference type="GO" id="GO:0000166">
    <property type="term" value="F:nucleotide binding"/>
    <property type="evidence" value="ECO:0007669"/>
    <property type="project" value="InterPro"/>
</dbReference>
<organism evidence="5 6">
    <name type="scientific">Clostridium innocuum</name>
    <dbReference type="NCBI Taxonomy" id="1522"/>
    <lineage>
        <taxon>Bacteria</taxon>
        <taxon>Bacillati</taxon>
        <taxon>Bacillota</taxon>
        <taxon>Clostridia</taxon>
        <taxon>Eubacteriales</taxon>
        <taxon>Clostridiaceae</taxon>
        <taxon>Clostridium</taxon>
    </lineage>
</organism>
<dbReference type="AlphaFoldDB" id="A0A099IBI2"/>
<dbReference type="SUPFAM" id="SSF51735">
    <property type="entry name" value="NAD(P)-binding Rossmann-fold domains"/>
    <property type="match status" value="1"/>
</dbReference>
<protein>
    <submittedName>
        <fullName evidence="5">Oxidoreductase</fullName>
    </submittedName>
</protein>
<sequence length="316" mass="35763">MIHIGIMGLGQIAHRVAKGICYAENAELYAVGSRSLEKAREFQRLYGAQKIYDSYERLLQDPQVEMVYICTPNHLHFEHIQNALRHGKHVLCEKPLVANAEQLKECFQLARSSNLFLMEAEKTLFTPLNRKLKQLVKEGVIGQLRYVEGSYSYPIDLSEMKEDHWCFSKEAGGSVYDVGVYPICYANWFSDGCISDIQAVKDCAAGGYDMFTQALLTYDNGVIASVRSGWKQWMDNRGVLYGSKGSIETENFWKNTRAILKRDGICTPIEVDMKSDFTGEVEHAAACIQQGLLESPILGERQSMEIMKVLEYVKSL</sequence>
<gene>
    <name evidence="5" type="ORF">CIAN88_00255</name>
</gene>
<dbReference type="SUPFAM" id="SSF55347">
    <property type="entry name" value="Glyceraldehyde-3-phosphate dehydrogenase-like, C-terminal domain"/>
    <property type="match status" value="1"/>
</dbReference>
<dbReference type="Gene3D" id="3.40.50.720">
    <property type="entry name" value="NAD(P)-binding Rossmann-like Domain"/>
    <property type="match status" value="1"/>
</dbReference>
<keyword evidence="2" id="KW-0560">Oxidoreductase</keyword>
<dbReference type="EMBL" id="JQIF01000001">
    <property type="protein sequence ID" value="KGJ55045.1"/>
    <property type="molecule type" value="Genomic_DNA"/>
</dbReference>
<dbReference type="Pfam" id="PF22725">
    <property type="entry name" value="GFO_IDH_MocA_C3"/>
    <property type="match status" value="1"/>
</dbReference>
<feature type="domain" description="Gfo/Idh/MocA-like oxidoreductase N-terminal" evidence="3">
    <location>
        <begin position="2"/>
        <end position="118"/>
    </location>
</feature>
<dbReference type="InterPro" id="IPR036291">
    <property type="entry name" value="NAD(P)-bd_dom_sf"/>
</dbReference>
<dbReference type="RefSeq" id="WP_044903331.1">
    <property type="nucleotide sequence ID" value="NZ_CAXULZ010000019.1"/>
</dbReference>
<dbReference type="Gene3D" id="3.30.360.10">
    <property type="entry name" value="Dihydrodipicolinate Reductase, domain 2"/>
    <property type="match status" value="1"/>
</dbReference>
<evidence type="ECO:0000313" key="6">
    <source>
        <dbReference type="Proteomes" id="UP000030008"/>
    </source>
</evidence>
<comment type="similarity">
    <text evidence="1">Belongs to the Gfo/Idh/MocA family.</text>
</comment>
<dbReference type="PANTHER" id="PTHR22604:SF105">
    <property type="entry name" value="TRANS-1,2-DIHYDROBENZENE-1,2-DIOL DEHYDROGENASE"/>
    <property type="match status" value="1"/>
</dbReference>
<dbReference type="Pfam" id="PF01408">
    <property type="entry name" value="GFO_IDH_MocA"/>
    <property type="match status" value="1"/>
</dbReference>
<reference evidence="5 6" key="1">
    <citation type="submission" date="2014-08" db="EMBL/GenBank/DDBJ databases">
        <title>Clostridium innocuum, an unnegligible vancomycin-resistant pathogen causing extra-intestinal infections.</title>
        <authorList>
            <person name="Feng Y."/>
            <person name="Chiu C.-H."/>
        </authorList>
    </citation>
    <scope>NUCLEOTIDE SEQUENCE [LARGE SCALE GENOMIC DNA]</scope>
    <source>
        <strain evidence="5 6">AN88</strain>
    </source>
</reference>
<evidence type="ECO:0000313" key="5">
    <source>
        <dbReference type="EMBL" id="KGJ55045.1"/>
    </source>
</evidence>
<comment type="caution">
    <text evidence="5">The sequence shown here is derived from an EMBL/GenBank/DDBJ whole genome shotgun (WGS) entry which is preliminary data.</text>
</comment>
<dbReference type="PANTHER" id="PTHR22604">
    <property type="entry name" value="OXIDOREDUCTASES"/>
    <property type="match status" value="1"/>
</dbReference>
<evidence type="ECO:0000259" key="3">
    <source>
        <dbReference type="Pfam" id="PF01408"/>
    </source>
</evidence>
<evidence type="ECO:0000259" key="4">
    <source>
        <dbReference type="Pfam" id="PF22725"/>
    </source>
</evidence>
<proteinExistence type="inferred from homology"/>
<evidence type="ECO:0000256" key="2">
    <source>
        <dbReference type="ARBA" id="ARBA00023002"/>
    </source>
</evidence>
<dbReference type="InterPro" id="IPR055170">
    <property type="entry name" value="GFO_IDH_MocA-like_dom"/>
</dbReference>
<dbReference type="InterPro" id="IPR000683">
    <property type="entry name" value="Gfo/Idh/MocA-like_OxRdtase_N"/>
</dbReference>
<dbReference type="GO" id="GO:0016491">
    <property type="term" value="F:oxidoreductase activity"/>
    <property type="evidence" value="ECO:0007669"/>
    <property type="project" value="UniProtKB-KW"/>
</dbReference>
<dbReference type="Proteomes" id="UP000030008">
    <property type="component" value="Unassembled WGS sequence"/>
</dbReference>
<feature type="domain" description="GFO/IDH/MocA-like oxidoreductase" evidence="4">
    <location>
        <begin position="130"/>
        <end position="248"/>
    </location>
</feature>
<accession>A0A099IBI2</accession>